<gene>
    <name evidence="2" type="ORF">G6N73_17080</name>
</gene>
<accession>A0A6G4WE32</accession>
<protein>
    <submittedName>
        <fullName evidence="2">Uncharacterized protein</fullName>
    </submittedName>
</protein>
<keyword evidence="1" id="KW-0732">Signal</keyword>
<feature type="signal peptide" evidence="1">
    <location>
        <begin position="1"/>
        <end position="31"/>
    </location>
</feature>
<name>A0A6G4WE32_9HYPH</name>
<dbReference type="RefSeq" id="WP_165029678.1">
    <property type="nucleotide sequence ID" value="NZ_JAAKZF010000023.1"/>
</dbReference>
<proteinExistence type="predicted"/>
<keyword evidence="3" id="KW-1185">Reference proteome</keyword>
<organism evidence="2 3">
    <name type="scientific">Allomesorhizobium camelthorni</name>
    <dbReference type="NCBI Taxonomy" id="475069"/>
    <lineage>
        <taxon>Bacteria</taxon>
        <taxon>Pseudomonadati</taxon>
        <taxon>Pseudomonadota</taxon>
        <taxon>Alphaproteobacteria</taxon>
        <taxon>Hyphomicrobiales</taxon>
        <taxon>Phyllobacteriaceae</taxon>
        <taxon>Allomesorhizobium</taxon>
    </lineage>
</organism>
<evidence type="ECO:0000256" key="1">
    <source>
        <dbReference type="SAM" id="SignalP"/>
    </source>
</evidence>
<dbReference type="AlphaFoldDB" id="A0A6G4WE32"/>
<dbReference type="EMBL" id="JAAKZF010000023">
    <property type="protein sequence ID" value="NGO52869.1"/>
    <property type="molecule type" value="Genomic_DNA"/>
</dbReference>
<comment type="caution">
    <text evidence="2">The sequence shown here is derived from an EMBL/GenBank/DDBJ whole genome shotgun (WGS) entry which is preliminary data.</text>
</comment>
<dbReference type="Proteomes" id="UP001642900">
    <property type="component" value="Unassembled WGS sequence"/>
</dbReference>
<reference evidence="2 3" key="1">
    <citation type="submission" date="2020-02" db="EMBL/GenBank/DDBJ databases">
        <title>Genome sequence of strain CCNWXJ40-4.</title>
        <authorList>
            <person name="Gao J."/>
            <person name="Sun J."/>
        </authorList>
    </citation>
    <scope>NUCLEOTIDE SEQUENCE [LARGE SCALE GENOMIC DNA]</scope>
    <source>
        <strain evidence="2 3">CCNWXJ 40-4</strain>
    </source>
</reference>
<sequence length="149" mass="16230">MQQISNSRISHKFLPAFGFLLLACMTVDAEAACPPAAVAAERNALQRLLMARGVSQAERQFLLTGADKRIRELRHEGLNKRGAECGVAAVRAHVLRCVGDTLPSFPSSNQKTNASYWGKTNVSAREAAFIGVFHACRAGALEVFMKNDR</sequence>
<evidence type="ECO:0000313" key="3">
    <source>
        <dbReference type="Proteomes" id="UP001642900"/>
    </source>
</evidence>
<evidence type="ECO:0000313" key="2">
    <source>
        <dbReference type="EMBL" id="NGO52869.1"/>
    </source>
</evidence>
<feature type="chain" id="PRO_5026355442" evidence="1">
    <location>
        <begin position="32"/>
        <end position="149"/>
    </location>
</feature>